<evidence type="ECO:0000256" key="6">
    <source>
        <dbReference type="SAM" id="MobiDB-lite"/>
    </source>
</evidence>
<dbReference type="SUPFAM" id="SSF51197">
    <property type="entry name" value="Clavaminate synthase-like"/>
    <property type="match status" value="1"/>
</dbReference>
<reference evidence="8 9" key="1">
    <citation type="submission" date="2021-08" db="EMBL/GenBank/DDBJ databases">
        <authorList>
            <person name="Tuo L."/>
        </authorList>
    </citation>
    <scope>NUCLEOTIDE SEQUENCE [LARGE SCALE GENOMIC DNA]</scope>
    <source>
        <strain evidence="8 9">JCM 31229</strain>
    </source>
</reference>
<sequence length="346" mass="38114">MPTQFSTKALDHIGIEIIGIDPDRLSSGDEAALRALWVRYGLLLFRRAGTDAATHVRLSRIFGPLQEHVIASLRLAGNPDLIVLGGEGEKKGPGMFVDGELRAGFLALHQDGAYTPSISQGGMLRMIRPPAQGGDTIWTDTQAAYAALPGELKAFCDAHSTVQIWRDAPERLWGWPDVDLRPGPHAADREYQVDRQPFPPVLQPMVIDHPVSNAKALLLSPLGYAGVWGMPRTEADPLYEEIVAHAVQPRFCYRHHWTVDDLALWDNRRTMHAAYGFPYADTRIVQRTTLAGDQMTGRLLTDAERQSWTGSAESGSEAGGNTSQLGNHDKSRESEVDPVQSEPDRL</sequence>
<evidence type="ECO:0000256" key="5">
    <source>
        <dbReference type="ARBA" id="ARBA00023004"/>
    </source>
</evidence>
<dbReference type="InterPro" id="IPR003819">
    <property type="entry name" value="TauD/TfdA-like"/>
</dbReference>
<evidence type="ECO:0000313" key="8">
    <source>
        <dbReference type="EMBL" id="MBY8824155.1"/>
    </source>
</evidence>
<dbReference type="Proteomes" id="UP000706039">
    <property type="component" value="Unassembled WGS sequence"/>
</dbReference>
<evidence type="ECO:0000256" key="2">
    <source>
        <dbReference type="ARBA" id="ARBA00022723"/>
    </source>
</evidence>
<accession>A0ABS7PS34</accession>
<keyword evidence="5" id="KW-0408">Iron</keyword>
<keyword evidence="4" id="KW-0560">Oxidoreductase</keyword>
<evidence type="ECO:0000256" key="1">
    <source>
        <dbReference type="ARBA" id="ARBA00005896"/>
    </source>
</evidence>
<proteinExistence type="inferred from homology"/>
<comment type="similarity">
    <text evidence="1">Belongs to the TfdA dioxygenase family.</text>
</comment>
<keyword evidence="3 8" id="KW-0223">Dioxygenase</keyword>
<feature type="domain" description="TauD/TfdA-like" evidence="7">
    <location>
        <begin position="10"/>
        <end position="289"/>
    </location>
</feature>
<dbReference type="InterPro" id="IPR042098">
    <property type="entry name" value="TauD-like_sf"/>
</dbReference>
<dbReference type="EMBL" id="JAINVV010000008">
    <property type="protein sequence ID" value="MBY8824155.1"/>
    <property type="molecule type" value="Genomic_DNA"/>
</dbReference>
<evidence type="ECO:0000256" key="4">
    <source>
        <dbReference type="ARBA" id="ARBA00023002"/>
    </source>
</evidence>
<keyword evidence="9" id="KW-1185">Reference proteome</keyword>
<keyword evidence="2" id="KW-0479">Metal-binding</keyword>
<comment type="caution">
    <text evidence="8">The sequence shown here is derived from an EMBL/GenBank/DDBJ whole genome shotgun (WGS) entry which is preliminary data.</text>
</comment>
<dbReference type="RefSeq" id="WP_222991242.1">
    <property type="nucleotide sequence ID" value="NZ_JAINVV010000008.1"/>
</dbReference>
<dbReference type="InterPro" id="IPR051178">
    <property type="entry name" value="TfdA_dioxygenase"/>
</dbReference>
<name>A0ABS7PS34_9SPHN</name>
<dbReference type="Gene3D" id="3.60.130.10">
    <property type="entry name" value="Clavaminate synthase-like"/>
    <property type="match status" value="1"/>
</dbReference>
<dbReference type="PANTHER" id="PTHR43779">
    <property type="entry name" value="DIOXYGENASE RV0097-RELATED"/>
    <property type="match status" value="1"/>
</dbReference>
<evidence type="ECO:0000256" key="3">
    <source>
        <dbReference type="ARBA" id="ARBA00022964"/>
    </source>
</evidence>
<evidence type="ECO:0000259" key="7">
    <source>
        <dbReference type="Pfam" id="PF02668"/>
    </source>
</evidence>
<evidence type="ECO:0000313" key="9">
    <source>
        <dbReference type="Proteomes" id="UP000706039"/>
    </source>
</evidence>
<dbReference type="GO" id="GO:0051213">
    <property type="term" value="F:dioxygenase activity"/>
    <property type="evidence" value="ECO:0007669"/>
    <property type="project" value="UniProtKB-KW"/>
</dbReference>
<feature type="region of interest" description="Disordered" evidence="6">
    <location>
        <begin position="304"/>
        <end position="346"/>
    </location>
</feature>
<protein>
    <submittedName>
        <fullName evidence="8">TauD/TfdA family dioxygenase</fullName>
    </submittedName>
</protein>
<dbReference type="PANTHER" id="PTHR43779:SF3">
    <property type="entry name" value="(3R)-3-[(CARBOXYMETHYL)AMINO]FATTY ACID OXYGENASE_DECARBOXYLASE"/>
    <property type="match status" value="1"/>
</dbReference>
<feature type="compositionally biased region" description="Low complexity" evidence="6">
    <location>
        <begin position="310"/>
        <end position="320"/>
    </location>
</feature>
<dbReference type="Pfam" id="PF02668">
    <property type="entry name" value="TauD"/>
    <property type="match status" value="1"/>
</dbReference>
<gene>
    <name evidence="8" type="ORF">K7G82_17760</name>
</gene>
<organism evidence="8 9">
    <name type="scientific">Sphingomonas colocasiae</name>
    <dbReference type="NCBI Taxonomy" id="1848973"/>
    <lineage>
        <taxon>Bacteria</taxon>
        <taxon>Pseudomonadati</taxon>
        <taxon>Pseudomonadota</taxon>
        <taxon>Alphaproteobacteria</taxon>
        <taxon>Sphingomonadales</taxon>
        <taxon>Sphingomonadaceae</taxon>
        <taxon>Sphingomonas</taxon>
    </lineage>
</organism>